<reference evidence="1" key="2">
    <citation type="journal article" date="2015" name="Data Brief">
        <title>Shoot transcriptome of the giant reed, Arundo donax.</title>
        <authorList>
            <person name="Barrero R.A."/>
            <person name="Guerrero F.D."/>
            <person name="Moolhuijzen P."/>
            <person name="Goolsby J.A."/>
            <person name="Tidwell J."/>
            <person name="Bellgard S.E."/>
            <person name="Bellgard M.I."/>
        </authorList>
    </citation>
    <scope>NUCLEOTIDE SEQUENCE</scope>
    <source>
        <tissue evidence="1">Shoot tissue taken approximately 20 cm above the soil surface</tissue>
    </source>
</reference>
<dbReference type="EMBL" id="GBRH01244313">
    <property type="protein sequence ID" value="JAD53582.1"/>
    <property type="molecule type" value="Transcribed_RNA"/>
</dbReference>
<accession>A0A0A9B2Q0</accession>
<sequence length="62" mass="6734">MISVGTTLRILSMWINPPELGLATARTHATPVTTKLALVMISMLSCRPFSLSTQSMPKMIST</sequence>
<protein>
    <submittedName>
        <fullName evidence="1">Uncharacterized protein</fullName>
    </submittedName>
</protein>
<proteinExistence type="predicted"/>
<reference evidence="1" key="1">
    <citation type="submission" date="2014-09" db="EMBL/GenBank/DDBJ databases">
        <authorList>
            <person name="Magalhaes I.L.F."/>
            <person name="Oliveira U."/>
            <person name="Santos F.R."/>
            <person name="Vidigal T.H.D.A."/>
            <person name="Brescovit A.D."/>
            <person name="Santos A.J."/>
        </authorList>
    </citation>
    <scope>NUCLEOTIDE SEQUENCE</scope>
    <source>
        <tissue evidence="1">Shoot tissue taken approximately 20 cm above the soil surface</tissue>
    </source>
</reference>
<evidence type="ECO:0000313" key="1">
    <source>
        <dbReference type="EMBL" id="JAD53582.1"/>
    </source>
</evidence>
<organism evidence="1">
    <name type="scientific">Arundo donax</name>
    <name type="common">Giant reed</name>
    <name type="synonym">Donax arundinaceus</name>
    <dbReference type="NCBI Taxonomy" id="35708"/>
    <lineage>
        <taxon>Eukaryota</taxon>
        <taxon>Viridiplantae</taxon>
        <taxon>Streptophyta</taxon>
        <taxon>Embryophyta</taxon>
        <taxon>Tracheophyta</taxon>
        <taxon>Spermatophyta</taxon>
        <taxon>Magnoliopsida</taxon>
        <taxon>Liliopsida</taxon>
        <taxon>Poales</taxon>
        <taxon>Poaceae</taxon>
        <taxon>PACMAD clade</taxon>
        <taxon>Arundinoideae</taxon>
        <taxon>Arundineae</taxon>
        <taxon>Arundo</taxon>
    </lineage>
</organism>
<name>A0A0A9B2Q0_ARUDO</name>
<dbReference type="AlphaFoldDB" id="A0A0A9B2Q0"/>